<protein>
    <submittedName>
        <fullName evidence="1">Uncharacterized protein</fullName>
    </submittedName>
</protein>
<evidence type="ECO:0000313" key="2">
    <source>
        <dbReference type="Proteomes" id="UP001295444"/>
    </source>
</evidence>
<accession>A0AAD1RHY4</accession>
<dbReference type="Proteomes" id="UP001295444">
    <property type="component" value="Chromosome 02"/>
</dbReference>
<sequence length="162" mass="18574">MADSTCLPSPTDSYYEVWNKLDALFADFWHKLEGRMWILASPQPNSHLPRMPLPNRSRAQRALLSKRASSRWKTKRRTPPQNRTHKLLVRLHQGPQTLWRDLTRQIHTPHLTVPGSRGLKNLTTLQLLTPQADQFHLTAIRSRGSLCITMLQECKVPLAGIG</sequence>
<keyword evidence="2" id="KW-1185">Reference proteome</keyword>
<gene>
    <name evidence="1" type="ORF">PECUL_23A044198</name>
</gene>
<evidence type="ECO:0000313" key="1">
    <source>
        <dbReference type="EMBL" id="CAH2255625.1"/>
    </source>
</evidence>
<name>A0AAD1RHY4_PELCU</name>
<reference evidence="1" key="1">
    <citation type="submission" date="2022-03" db="EMBL/GenBank/DDBJ databases">
        <authorList>
            <person name="Alioto T."/>
            <person name="Alioto T."/>
            <person name="Gomez Garrido J."/>
        </authorList>
    </citation>
    <scope>NUCLEOTIDE SEQUENCE</scope>
</reference>
<organism evidence="1 2">
    <name type="scientific">Pelobates cultripes</name>
    <name type="common">Western spadefoot toad</name>
    <dbReference type="NCBI Taxonomy" id="61616"/>
    <lineage>
        <taxon>Eukaryota</taxon>
        <taxon>Metazoa</taxon>
        <taxon>Chordata</taxon>
        <taxon>Craniata</taxon>
        <taxon>Vertebrata</taxon>
        <taxon>Euteleostomi</taxon>
        <taxon>Amphibia</taxon>
        <taxon>Batrachia</taxon>
        <taxon>Anura</taxon>
        <taxon>Pelobatoidea</taxon>
        <taxon>Pelobatidae</taxon>
        <taxon>Pelobates</taxon>
    </lineage>
</organism>
<dbReference type="EMBL" id="OW240913">
    <property type="protein sequence ID" value="CAH2255625.1"/>
    <property type="molecule type" value="Genomic_DNA"/>
</dbReference>
<proteinExistence type="predicted"/>
<dbReference type="AlphaFoldDB" id="A0AAD1RHY4"/>